<dbReference type="CDD" id="cd00610">
    <property type="entry name" value="OAT_like"/>
    <property type="match status" value="1"/>
</dbReference>
<dbReference type="PROSITE" id="PS00600">
    <property type="entry name" value="AA_TRANSFER_CLASS_3"/>
    <property type="match status" value="1"/>
</dbReference>
<organism evidence="5 6">
    <name type="scientific">Mesorhizobium japonicum</name>
    <dbReference type="NCBI Taxonomy" id="2066070"/>
    <lineage>
        <taxon>Bacteria</taxon>
        <taxon>Pseudomonadati</taxon>
        <taxon>Pseudomonadota</taxon>
        <taxon>Alphaproteobacteria</taxon>
        <taxon>Hyphomicrobiales</taxon>
        <taxon>Phyllobacteriaceae</taxon>
        <taxon>Mesorhizobium</taxon>
    </lineage>
</organism>
<dbReference type="GO" id="GO:0030170">
    <property type="term" value="F:pyridoxal phosphate binding"/>
    <property type="evidence" value="ECO:0007669"/>
    <property type="project" value="InterPro"/>
</dbReference>
<name>A0A3M9XAN5_9HYPH</name>
<dbReference type="PANTHER" id="PTHR45688:SF13">
    <property type="entry name" value="ALANINE--GLYOXYLATE AMINOTRANSFERASE 2-LIKE"/>
    <property type="match status" value="1"/>
</dbReference>
<dbReference type="RefSeq" id="WP_123168090.1">
    <property type="nucleotide sequence ID" value="NZ_QKOD01000003.1"/>
</dbReference>
<proteinExistence type="inferred from homology"/>
<evidence type="ECO:0000313" key="5">
    <source>
        <dbReference type="EMBL" id="RNJ44921.1"/>
    </source>
</evidence>
<gene>
    <name evidence="5" type="ORF">DNR46_13475</name>
</gene>
<dbReference type="SUPFAM" id="SSF53383">
    <property type="entry name" value="PLP-dependent transferases"/>
    <property type="match status" value="1"/>
</dbReference>
<dbReference type="PANTHER" id="PTHR45688">
    <property type="match status" value="1"/>
</dbReference>
<keyword evidence="3" id="KW-0663">Pyridoxal phosphate</keyword>
<dbReference type="GO" id="GO:0008483">
    <property type="term" value="F:transaminase activity"/>
    <property type="evidence" value="ECO:0007669"/>
    <property type="project" value="InterPro"/>
</dbReference>
<evidence type="ECO:0000256" key="3">
    <source>
        <dbReference type="ARBA" id="ARBA00022898"/>
    </source>
</evidence>
<dbReference type="EMBL" id="QKOD01000003">
    <property type="protein sequence ID" value="RNJ44921.1"/>
    <property type="molecule type" value="Genomic_DNA"/>
</dbReference>
<reference evidence="5 6" key="1">
    <citation type="journal article" date="2018" name="Mol. Plant Microbe Interact.">
        <title>Taxonomically Different Co-Microsymbionts of a Relict Legume, Oxytropis popoviana, Have Complementary Sets of Symbiotic Genes and Together Increase the Efficiency of Plant Nodulation.</title>
        <authorList>
            <person name="Safronova V."/>
            <person name="Belimov A."/>
            <person name="Sazanova A."/>
            <person name="Chirak E."/>
            <person name="Verkhozina A."/>
            <person name="Kuznetsova I."/>
            <person name="Andronov E."/>
            <person name="Puhalsky J."/>
            <person name="Tikhonovich I."/>
        </authorList>
    </citation>
    <scope>NUCLEOTIDE SEQUENCE [LARGE SCALE GENOMIC DNA]</scope>
    <source>
        <strain evidence="5 6">Opo-235</strain>
    </source>
</reference>
<dbReference type="InterPro" id="IPR005814">
    <property type="entry name" value="Aminotrans_3"/>
</dbReference>
<accession>A0A3M9XAN5</accession>
<dbReference type="Gene3D" id="3.90.1150.10">
    <property type="entry name" value="Aspartate Aminotransferase, domain 1"/>
    <property type="match status" value="1"/>
</dbReference>
<dbReference type="Gene3D" id="3.90.1200.10">
    <property type="match status" value="1"/>
</dbReference>
<dbReference type="InterPro" id="IPR015422">
    <property type="entry name" value="PyrdxlP-dep_Trfase_small"/>
</dbReference>
<evidence type="ECO:0000256" key="1">
    <source>
        <dbReference type="ARBA" id="ARBA00001933"/>
    </source>
</evidence>
<dbReference type="InterPro" id="IPR015421">
    <property type="entry name" value="PyrdxlP-dep_Trfase_major"/>
</dbReference>
<dbReference type="InterPro" id="IPR049704">
    <property type="entry name" value="Aminotrans_3_PPA_site"/>
</dbReference>
<evidence type="ECO:0000313" key="6">
    <source>
        <dbReference type="Proteomes" id="UP000275436"/>
    </source>
</evidence>
<comment type="cofactor">
    <cofactor evidence="1">
        <name>pyridoxal 5'-phosphate</name>
        <dbReference type="ChEBI" id="CHEBI:597326"/>
    </cofactor>
</comment>
<dbReference type="InterPro" id="IPR002575">
    <property type="entry name" value="Aminoglycoside_PTrfase"/>
</dbReference>
<dbReference type="InterPro" id="IPR015424">
    <property type="entry name" value="PyrdxlP-dep_Trfase"/>
</dbReference>
<comment type="similarity">
    <text evidence="2">Belongs to the class-III pyridoxal-phosphate-dependent aminotransferase family.</text>
</comment>
<dbReference type="SUPFAM" id="SSF56112">
    <property type="entry name" value="Protein kinase-like (PK-like)"/>
    <property type="match status" value="1"/>
</dbReference>
<evidence type="ECO:0000259" key="4">
    <source>
        <dbReference type="Pfam" id="PF01636"/>
    </source>
</evidence>
<dbReference type="Pfam" id="PF01636">
    <property type="entry name" value="APH"/>
    <property type="match status" value="1"/>
</dbReference>
<dbReference type="AlphaFoldDB" id="A0A3M9XAN5"/>
<sequence length="791" mass="88040">MSTDALLFRNLPSFSPEAVRRLVATRYGIDGTYRQLASERDLSWRIDGTDGRDVVVKISNIGEPEGVVDMQVKALNHIFERDPSLPVPRVVPSLARAPYEWIEDERGSRHMVRVLTFLPGKVMEQVEEAFSAATRFNIGAMVGRLAYALRDFFHPYAGSNAHLWDISRALALRPQTAKVSDRRLRQLCEEIFERAERFTLPQLSKTRRQVVHQDSHGGNVLVDPKDSTSPVGIIDFGDMGHNSIVADIVTASETFADFDDDPIAYLCDVTSGFDSTYPLEENEVDLLFDALLLRLAMATVIVEAREATSESGIPHIENAGQYPRMMELLNRQGRAEAVRRLRQACRFPVYGALSKDGEHLTYDYDVLRHEREAHLGPIWHFYEKPLHITRARGAWMYAADGTAYLDVYNNVPQIGHCHPHVAKAIYRQASALNTNTRYMCDVAVEYAARLTADLPDHLDTCIFVNSGSEANDLAMQIAMSLSRQDGGLIIDQSYHGCTELTTALSNESWRHLPADEHPKRIETLTAPDMYRGPFSRDPQAAAKYAADADRAIAALRERGHRPAAFMVDTALCSSGVLRAPENYFNLVAEKVRATGGFVIADEVQAGCGRMGTFWGFRANGLKDENIDFITMGKPVGNGHPLGVVILSSELMKRFLNGTYPLLFSTFGGNTVACAAGMAVLDVLEREDLIKRSAAIGEYLRQELGRLAEQHPVIGDVRGLGMMTGVELVTDRLTKEPAVTLTERLIDDMLARNILIGKGTPNTLKLRPPLIWSRGEVDIFVNAFDDSLRKHQ</sequence>
<dbReference type="Gene3D" id="3.40.640.10">
    <property type="entry name" value="Type I PLP-dependent aspartate aminotransferase-like (Major domain)"/>
    <property type="match status" value="1"/>
</dbReference>
<protein>
    <recommendedName>
        <fullName evidence="4">Aminoglycoside phosphotransferase domain-containing protein</fullName>
    </recommendedName>
</protein>
<feature type="domain" description="Aminoglycoside phosphotransferase" evidence="4">
    <location>
        <begin position="34"/>
        <end position="267"/>
    </location>
</feature>
<dbReference type="InterPro" id="IPR011009">
    <property type="entry name" value="Kinase-like_dom_sf"/>
</dbReference>
<dbReference type="Pfam" id="PF00202">
    <property type="entry name" value="Aminotran_3"/>
    <property type="match status" value="1"/>
</dbReference>
<evidence type="ECO:0000256" key="2">
    <source>
        <dbReference type="ARBA" id="ARBA00008954"/>
    </source>
</evidence>
<dbReference type="Proteomes" id="UP000275436">
    <property type="component" value="Unassembled WGS sequence"/>
</dbReference>
<comment type="caution">
    <text evidence="5">The sequence shown here is derived from an EMBL/GenBank/DDBJ whole genome shotgun (WGS) entry which is preliminary data.</text>
</comment>